<keyword evidence="4 8" id="KW-1133">Transmembrane helix</keyword>
<keyword evidence="8" id="KW-0479">Metal-binding</keyword>
<evidence type="ECO:0000256" key="5">
    <source>
        <dbReference type="ARBA" id="ARBA00023136"/>
    </source>
</evidence>
<comment type="subcellular location">
    <subcellularLocation>
        <location evidence="1 8">Cell membrane</location>
        <topology evidence="1 8">Multi-pass membrane protein</topology>
    </subcellularLocation>
</comment>
<accession>A0AAE3KXT4</accession>
<keyword evidence="8" id="KW-0915">Sodium</keyword>
<evidence type="ECO:0000256" key="3">
    <source>
        <dbReference type="ARBA" id="ARBA00022692"/>
    </source>
</evidence>
<keyword evidence="8" id="KW-0407">Ion channel</keyword>
<evidence type="ECO:0000256" key="6">
    <source>
        <dbReference type="ARBA" id="ARBA00035120"/>
    </source>
</evidence>
<feature type="binding site" evidence="8">
    <location>
        <position position="69"/>
    </location>
    <ligand>
        <name>Na(+)</name>
        <dbReference type="ChEBI" id="CHEBI:29101"/>
        <note>structural</note>
    </ligand>
</feature>
<feature type="transmembrane region" description="Helical" evidence="8">
    <location>
        <begin position="34"/>
        <end position="53"/>
    </location>
</feature>
<evidence type="ECO:0000313" key="10">
    <source>
        <dbReference type="Proteomes" id="UP001206983"/>
    </source>
</evidence>
<comment type="activity regulation">
    <text evidence="8">Na(+) is not transported, but it plays an essential structural role and its presence is essential for fluoride channel function.</text>
</comment>
<evidence type="ECO:0000256" key="1">
    <source>
        <dbReference type="ARBA" id="ARBA00004651"/>
    </source>
</evidence>
<dbReference type="PANTHER" id="PTHR28259">
    <property type="entry name" value="FLUORIDE EXPORT PROTEIN 1-RELATED"/>
    <property type="match status" value="1"/>
</dbReference>
<comment type="function">
    <text evidence="8">Fluoride-specific ion channel. Important for reducing fluoride concentration in the cell, thus reducing its toxicity.</text>
</comment>
<feature type="transmembrane region" description="Helical" evidence="8">
    <location>
        <begin position="94"/>
        <end position="114"/>
    </location>
</feature>
<dbReference type="Pfam" id="PF02537">
    <property type="entry name" value="CRCB"/>
    <property type="match status" value="1"/>
</dbReference>
<keyword evidence="8" id="KW-0406">Ion transport</keyword>
<comment type="catalytic activity">
    <reaction evidence="7">
        <text>fluoride(in) = fluoride(out)</text>
        <dbReference type="Rhea" id="RHEA:76159"/>
        <dbReference type="ChEBI" id="CHEBI:17051"/>
    </reaction>
    <physiologicalReaction direction="left-to-right" evidence="7">
        <dbReference type="Rhea" id="RHEA:76160"/>
    </physiologicalReaction>
</comment>
<dbReference type="RefSeq" id="WP_342765634.1">
    <property type="nucleotide sequence ID" value="NZ_JTEO01000004.1"/>
</dbReference>
<dbReference type="GO" id="GO:0046872">
    <property type="term" value="F:metal ion binding"/>
    <property type="evidence" value="ECO:0007669"/>
    <property type="project" value="UniProtKB-KW"/>
</dbReference>
<dbReference type="InterPro" id="IPR003691">
    <property type="entry name" value="FluC"/>
</dbReference>
<dbReference type="GO" id="GO:0140114">
    <property type="term" value="P:cellular detoxification of fluoride"/>
    <property type="evidence" value="ECO:0007669"/>
    <property type="project" value="UniProtKB-UniRule"/>
</dbReference>
<comment type="similarity">
    <text evidence="6 8">Belongs to the fluoride channel Fluc/FEX (TC 1.A.43) family.</text>
</comment>
<keyword evidence="5 8" id="KW-0472">Membrane</keyword>
<dbReference type="AlphaFoldDB" id="A0AAE3KXT4"/>
<gene>
    <name evidence="8" type="primary">fluC</name>
    <name evidence="8" type="synonym">crcB</name>
    <name evidence="9" type="ORF">PV02_05625</name>
</gene>
<organism evidence="9 10">
    <name type="scientific">Methanolobus chelungpuianus</name>
    <dbReference type="NCBI Taxonomy" id="502115"/>
    <lineage>
        <taxon>Archaea</taxon>
        <taxon>Methanobacteriati</taxon>
        <taxon>Methanobacteriota</taxon>
        <taxon>Stenosarchaea group</taxon>
        <taxon>Methanomicrobia</taxon>
        <taxon>Methanosarcinales</taxon>
        <taxon>Methanosarcinaceae</taxon>
        <taxon>Methanolobus</taxon>
    </lineage>
</organism>
<protein>
    <recommendedName>
        <fullName evidence="8">Fluoride-specific ion channel FluC</fullName>
    </recommendedName>
</protein>
<dbReference type="GO" id="GO:0005886">
    <property type="term" value="C:plasma membrane"/>
    <property type="evidence" value="ECO:0007669"/>
    <property type="project" value="UniProtKB-SubCell"/>
</dbReference>
<name>A0AAE3KXT4_9EURY</name>
<dbReference type="NCBIfam" id="TIGR00494">
    <property type="entry name" value="crcB"/>
    <property type="match status" value="1"/>
</dbReference>
<dbReference type="Proteomes" id="UP001206983">
    <property type="component" value="Unassembled WGS sequence"/>
</dbReference>
<keyword evidence="3 8" id="KW-0812">Transmembrane</keyword>
<proteinExistence type="inferred from homology"/>
<feature type="binding site" evidence="8">
    <location>
        <position position="72"/>
    </location>
    <ligand>
        <name>Na(+)</name>
        <dbReference type="ChEBI" id="CHEBI:29101"/>
        <note>structural</note>
    </ligand>
</feature>
<dbReference type="HAMAP" id="MF_00454">
    <property type="entry name" value="FluC"/>
    <property type="match status" value="1"/>
</dbReference>
<keyword evidence="2 8" id="KW-1003">Cell membrane</keyword>
<comment type="caution">
    <text evidence="9">The sequence shown here is derived from an EMBL/GenBank/DDBJ whole genome shotgun (WGS) entry which is preliminary data.</text>
</comment>
<evidence type="ECO:0000256" key="8">
    <source>
        <dbReference type="HAMAP-Rule" id="MF_00454"/>
    </source>
</evidence>
<keyword evidence="8" id="KW-0813">Transport</keyword>
<feature type="transmembrane region" description="Helical" evidence="8">
    <location>
        <begin position="6"/>
        <end position="22"/>
    </location>
</feature>
<sequence>MTSGLLLVGAGGFAGAVLRFLVSGAIPKAGEIPAGTLAVNTIGSFALALITFSSVSDSLIYLLSIGVLGSFTTFSTFAYESFRLMEQGEAKYSLLNITLNLAMCMTGVMAAYLFTGH</sequence>
<dbReference type="GO" id="GO:0062054">
    <property type="term" value="F:fluoride channel activity"/>
    <property type="evidence" value="ECO:0007669"/>
    <property type="project" value="UniProtKB-UniRule"/>
</dbReference>
<evidence type="ECO:0000256" key="4">
    <source>
        <dbReference type="ARBA" id="ARBA00022989"/>
    </source>
</evidence>
<evidence type="ECO:0000256" key="2">
    <source>
        <dbReference type="ARBA" id="ARBA00022475"/>
    </source>
</evidence>
<dbReference type="PANTHER" id="PTHR28259:SF1">
    <property type="entry name" value="FLUORIDE EXPORT PROTEIN 1-RELATED"/>
    <property type="match status" value="1"/>
</dbReference>
<keyword evidence="10" id="KW-1185">Reference proteome</keyword>
<evidence type="ECO:0000256" key="7">
    <source>
        <dbReference type="ARBA" id="ARBA00035585"/>
    </source>
</evidence>
<feature type="transmembrane region" description="Helical" evidence="8">
    <location>
        <begin position="59"/>
        <end position="82"/>
    </location>
</feature>
<dbReference type="EMBL" id="JTEO01000004">
    <property type="protein sequence ID" value="MCQ6963186.1"/>
    <property type="molecule type" value="Genomic_DNA"/>
</dbReference>
<reference evidence="9 10" key="1">
    <citation type="journal article" date="2011" name="Appl. Environ. Microbiol.">
        <title>Methanogenic archaea isolated from Taiwan's Chelungpu fault.</title>
        <authorList>
            <person name="Wu S.Y."/>
            <person name="Lai M.C."/>
        </authorList>
    </citation>
    <scope>NUCLEOTIDE SEQUENCE [LARGE SCALE GENOMIC DNA]</scope>
    <source>
        <strain evidence="9 10">St545Mb</strain>
    </source>
</reference>
<evidence type="ECO:0000313" key="9">
    <source>
        <dbReference type="EMBL" id="MCQ6963186.1"/>
    </source>
</evidence>